<evidence type="ECO:0000313" key="1">
    <source>
        <dbReference type="EMBL" id="XAF52685.1"/>
    </source>
</evidence>
<dbReference type="RefSeq" id="WP_342630732.1">
    <property type="nucleotide sequence ID" value="NZ_CP152380.1"/>
</dbReference>
<dbReference type="InterPro" id="IPR011067">
    <property type="entry name" value="Plasmid_toxin/cell-grow_inhib"/>
</dbReference>
<dbReference type="GO" id="GO:0016787">
    <property type="term" value="F:hydrolase activity"/>
    <property type="evidence" value="ECO:0007669"/>
    <property type="project" value="UniProtKB-KW"/>
</dbReference>
<keyword evidence="2" id="KW-1185">Reference proteome</keyword>
<evidence type="ECO:0000313" key="2">
    <source>
        <dbReference type="Proteomes" id="UP001445268"/>
    </source>
</evidence>
<dbReference type="Gene3D" id="2.30.30.110">
    <property type="match status" value="1"/>
</dbReference>
<dbReference type="SUPFAM" id="SSF50118">
    <property type="entry name" value="Cell growth inhibitor/plasmid maintenance toxic component"/>
    <property type="match status" value="1"/>
</dbReference>
<accession>A0ABZ3E0L6</accession>
<reference evidence="1 2" key="1">
    <citation type="submission" date="2024-04" db="EMBL/GenBank/DDBJ databases">
        <title>Marinobacter sp. SBY-1.</title>
        <authorList>
            <person name="Pan C."/>
        </authorList>
    </citation>
    <scope>NUCLEOTIDE SEQUENCE [LARGE SCALE GENOMIC DNA]</scope>
    <source>
        <strain evidence="1 2">SBY-1</strain>
    </source>
</reference>
<dbReference type="Pfam" id="PF02452">
    <property type="entry name" value="PemK_toxin"/>
    <property type="match status" value="1"/>
</dbReference>
<dbReference type="Proteomes" id="UP001445268">
    <property type="component" value="Chromosome"/>
</dbReference>
<dbReference type="InterPro" id="IPR003477">
    <property type="entry name" value="PemK-like"/>
</dbReference>
<protein>
    <submittedName>
        <fullName evidence="1">Type II toxin-antitoxin system PemK/MazF family toxin</fullName>
        <ecNumber evidence="1">3.1.-.-</ecNumber>
    </submittedName>
</protein>
<keyword evidence="1" id="KW-0378">Hydrolase</keyword>
<sequence>MDVKQGELVLCEFYFSDLGQRKRRPVIVFRDNLPFDDFVGIPVSSRVDRLHADESLLEPYDLADGVLPKTSKVMVRKTFVIAKSVVAKKYGALSSVRLQKLHSDFCEYFGCCDESGV</sequence>
<proteinExistence type="predicted"/>
<organism evidence="1 2">
    <name type="scientific">Marinobacter alkaliphilus</name>
    <dbReference type="NCBI Taxonomy" id="254719"/>
    <lineage>
        <taxon>Bacteria</taxon>
        <taxon>Pseudomonadati</taxon>
        <taxon>Pseudomonadota</taxon>
        <taxon>Gammaproteobacteria</taxon>
        <taxon>Pseudomonadales</taxon>
        <taxon>Marinobacteraceae</taxon>
        <taxon>Marinobacter</taxon>
    </lineage>
</organism>
<name>A0ABZ3E0L6_9GAMM</name>
<dbReference type="EC" id="3.1.-.-" evidence="1"/>
<gene>
    <name evidence="1" type="ORF">AAGT77_12260</name>
</gene>
<dbReference type="EMBL" id="CP152380">
    <property type="protein sequence ID" value="XAF52685.1"/>
    <property type="molecule type" value="Genomic_DNA"/>
</dbReference>